<dbReference type="RefSeq" id="XP_024734858.1">
    <property type="nucleotide sequence ID" value="XM_024873357.1"/>
</dbReference>
<evidence type="ECO:0000313" key="3">
    <source>
        <dbReference type="Proteomes" id="UP000235371"/>
    </source>
</evidence>
<dbReference type="AlphaFoldDB" id="A0A2J6T4K7"/>
<reference evidence="2 3" key="1">
    <citation type="submission" date="2016-04" db="EMBL/GenBank/DDBJ databases">
        <title>A degradative enzymes factory behind the ericoid mycorrhizal symbiosis.</title>
        <authorList>
            <consortium name="DOE Joint Genome Institute"/>
            <person name="Martino E."/>
            <person name="Morin E."/>
            <person name="Grelet G."/>
            <person name="Kuo A."/>
            <person name="Kohler A."/>
            <person name="Daghino S."/>
            <person name="Barry K."/>
            <person name="Choi C."/>
            <person name="Cichocki N."/>
            <person name="Clum A."/>
            <person name="Copeland A."/>
            <person name="Hainaut M."/>
            <person name="Haridas S."/>
            <person name="Labutti K."/>
            <person name="Lindquist E."/>
            <person name="Lipzen A."/>
            <person name="Khouja H.-R."/>
            <person name="Murat C."/>
            <person name="Ohm R."/>
            <person name="Olson A."/>
            <person name="Spatafora J."/>
            <person name="Veneault-Fourrey C."/>
            <person name="Henrissat B."/>
            <person name="Grigoriev I."/>
            <person name="Martin F."/>
            <person name="Perotto S."/>
        </authorList>
    </citation>
    <scope>NUCLEOTIDE SEQUENCE [LARGE SCALE GENOMIC DNA]</scope>
    <source>
        <strain evidence="2 3">E</strain>
    </source>
</reference>
<dbReference type="STRING" id="1095630.A0A2J6T4K7"/>
<gene>
    <name evidence="2" type="ORF">K444DRAFT_502444</name>
</gene>
<dbReference type="Pfam" id="PF06985">
    <property type="entry name" value="HET"/>
    <property type="match status" value="1"/>
</dbReference>
<proteinExistence type="predicted"/>
<protein>
    <submittedName>
        <fullName evidence="2">HET-domain-containing protein</fullName>
    </submittedName>
</protein>
<feature type="non-terminal residue" evidence="2">
    <location>
        <position position="1"/>
    </location>
</feature>
<keyword evidence="3" id="KW-1185">Reference proteome</keyword>
<organism evidence="2 3">
    <name type="scientific">Hyaloscypha bicolor E</name>
    <dbReference type="NCBI Taxonomy" id="1095630"/>
    <lineage>
        <taxon>Eukaryota</taxon>
        <taxon>Fungi</taxon>
        <taxon>Dikarya</taxon>
        <taxon>Ascomycota</taxon>
        <taxon>Pezizomycotina</taxon>
        <taxon>Leotiomycetes</taxon>
        <taxon>Helotiales</taxon>
        <taxon>Hyaloscyphaceae</taxon>
        <taxon>Hyaloscypha</taxon>
        <taxon>Hyaloscypha bicolor</taxon>
    </lineage>
</organism>
<dbReference type="InterPro" id="IPR010730">
    <property type="entry name" value="HET"/>
</dbReference>
<evidence type="ECO:0000313" key="2">
    <source>
        <dbReference type="EMBL" id="PMD57954.1"/>
    </source>
</evidence>
<dbReference type="EMBL" id="KZ613838">
    <property type="protein sequence ID" value="PMD57954.1"/>
    <property type="molecule type" value="Genomic_DNA"/>
</dbReference>
<dbReference type="PANTHER" id="PTHR33112">
    <property type="entry name" value="DOMAIN PROTEIN, PUTATIVE-RELATED"/>
    <property type="match status" value="1"/>
</dbReference>
<evidence type="ECO:0000259" key="1">
    <source>
        <dbReference type="Pfam" id="PF06985"/>
    </source>
</evidence>
<dbReference type="PANTHER" id="PTHR33112:SF16">
    <property type="entry name" value="HETEROKARYON INCOMPATIBILITY DOMAIN-CONTAINING PROTEIN"/>
    <property type="match status" value="1"/>
</dbReference>
<accession>A0A2J6T4K7</accession>
<feature type="domain" description="Heterokaryon incompatibility" evidence="1">
    <location>
        <begin position="32"/>
        <end position="126"/>
    </location>
</feature>
<dbReference type="Proteomes" id="UP000235371">
    <property type="component" value="Unassembled WGS sequence"/>
</dbReference>
<sequence>PARFVDIRGLRSGGAVKLIRFADIPQGDVISYVTLSHCWGGVVPLRTLKANLRDHLKKIPKSSIPRTFSNAIILAQALGIGFLWIDSLCIVQDDPSDWETEASKMHTIYRGAVLAIAATSSKSSNDGPDLSTYQSLPIHTRGWIFQERLLSPRILHVMDDEFIWQCHALLDTESGRCLRERGTGRNDEYQWEPLSAVYTVPRPPPRGDENPGFATDRLWWTWVQSYTDRKLTYPTDIFPAFGGMVKQFAELSGDEPVLGLWRRELPLHLSWSTHTLGCAPGAGTVARIPAELRALTEALPSWTWMSM</sequence>
<name>A0A2J6T4K7_9HELO</name>
<dbReference type="InParanoid" id="A0A2J6T4K7"/>
<dbReference type="GeneID" id="36581437"/>
<feature type="non-terminal residue" evidence="2">
    <location>
        <position position="307"/>
    </location>
</feature>
<dbReference type="OrthoDB" id="5347061at2759"/>